<dbReference type="InterPro" id="IPR032675">
    <property type="entry name" value="LRR_dom_sf"/>
</dbReference>
<dbReference type="AlphaFoldDB" id="A0A194S5F2"/>
<name>A0A194S5F2_RHOGW</name>
<evidence type="ECO:0000256" key="1">
    <source>
        <dbReference type="SAM" id="MobiDB-lite"/>
    </source>
</evidence>
<evidence type="ECO:0000313" key="3">
    <source>
        <dbReference type="Proteomes" id="UP000053890"/>
    </source>
</evidence>
<dbReference type="OrthoDB" id="2530080at2759"/>
<dbReference type="EMBL" id="KQ474077">
    <property type="protein sequence ID" value="KPV75764.1"/>
    <property type="molecule type" value="Genomic_DNA"/>
</dbReference>
<sequence>MDALGPHGLAKLPEELVDLVCSFIVLFSDVQDVITTLGSLALVSRQFLEPARRGLLYDPTRILATRSVEDAHTLLNRVIQQPTLGVQVKRLEGFVDLFDNVEALSLFHDHPPAFMNWAVTLMRLCPNTTAVSVWPDPSAGWLAALASLPRLRHLTIASRDAEMYDEDDLYRFTSFVEALPFARLESLALRGFYGPLSFYPDVVHLPVGQLELESYSDDWATLQLCLNSVRHLTLRPGAFHLDMRTILPPALESFILRPQLSQVQRNTLDRWDACPWDYLFDVPRRFNSLRIVVLDSVVMHDVSFAALCQSAPNLERLELPNVVWHDCWSSSASDSPVVDAIAGLPQLKFLHVGEVAHPPCSILDTRVYCRLFDIELEWRGVELESTEAPRAASHPSEVSDGGLEGSADQDEAMSTGGFGWPEGIGGWGADASSDYEAWSLVRSAELNFDLSFSSSTATSPSSPLLRLPTASSNSSTSLLAPTSHAVPSPRLSPSPTPTLDDDSLSGLVFARTAAAAQRYVAEPASHPHLEDGYQATDDGVDEGLDDEQVWEADECDVSEADREWREFDDEGEDECVGRLWLVEAEWQGEEGDLGSEEP</sequence>
<dbReference type="Gene3D" id="3.80.10.10">
    <property type="entry name" value="Ribonuclease Inhibitor"/>
    <property type="match status" value="1"/>
</dbReference>
<feature type="region of interest" description="Disordered" evidence="1">
    <location>
        <begin position="455"/>
        <end position="500"/>
    </location>
</feature>
<accession>A0A194S5F2</accession>
<reference evidence="2 3" key="1">
    <citation type="journal article" date="2015" name="Front. Microbiol.">
        <title>Genome sequence of the plant growth promoting endophytic yeast Rhodotorula graminis WP1.</title>
        <authorList>
            <person name="Firrincieli A."/>
            <person name="Otillar R."/>
            <person name="Salamov A."/>
            <person name="Schmutz J."/>
            <person name="Khan Z."/>
            <person name="Redman R.S."/>
            <person name="Fleck N.D."/>
            <person name="Lindquist E."/>
            <person name="Grigoriev I.V."/>
            <person name="Doty S.L."/>
        </authorList>
    </citation>
    <scope>NUCLEOTIDE SEQUENCE [LARGE SCALE GENOMIC DNA]</scope>
    <source>
        <strain evidence="2 3">WP1</strain>
    </source>
</reference>
<dbReference type="GeneID" id="28974633"/>
<dbReference type="SUPFAM" id="SSF52047">
    <property type="entry name" value="RNI-like"/>
    <property type="match status" value="1"/>
</dbReference>
<proteinExistence type="predicted"/>
<dbReference type="RefSeq" id="XP_018271813.1">
    <property type="nucleotide sequence ID" value="XM_018414185.1"/>
</dbReference>
<feature type="region of interest" description="Disordered" evidence="1">
    <location>
        <begin position="385"/>
        <end position="418"/>
    </location>
</feature>
<dbReference type="Proteomes" id="UP000053890">
    <property type="component" value="Unassembled WGS sequence"/>
</dbReference>
<feature type="compositionally biased region" description="Low complexity" evidence="1">
    <location>
        <begin position="455"/>
        <end position="489"/>
    </location>
</feature>
<gene>
    <name evidence="2" type="ORF">RHOBADRAFT_43188</name>
</gene>
<evidence type="ECO:0000313" key="2">
    <source>
        <dbReference type="EMBL" id="KPV75764.1"/>
    </source>
</evidence>
<protein>
    <submittedName>
        <fullName evidence="2">Uncharacterized protein</fullName>
    </submittedName>
</protein>
<keyword evidence="3" id="KW-1185">Reference proteome</keyword>
<organism evidence="2 3">
    <name type="scientific">Rhodotorula graminis (strain WP1)</name>
    <dbReference type="NCBI Taxonomy" id="578459"/>
    <lineage>
        <taxon>Eukaryota</taxon>
        <taxon>Fungi</taxon>
        <taxon>Dikarya</taxon>
        <taxon>Basidiomycota</taxon>
        <taxon>Pucciniomycotina</taxon>
        <taxon>Microbotryomycetes</taxon>
        <taxon>Sporidiobolales</taxon>
        <taxon>Sporidiobolaceae</taxon>
        <taxon>Rhodotorula</taxon>
    </lineage>
</organism>